<dbReference type="AlphaFoldDB" id="A0A212KGE2"/>
<name>A0A212KGE2_9FIRM</name>
<proteinExistence type="predicted"/>
<dbReference type="InterPro" id="IPR001119">
    <property type="entry name" value="SLH_dom"/>
</dbReference>
<feature type="signal peptide" evidence="2">
    <location>
        <begin position="1"/>
        <end position="26"/>
    </location>
</feature>
<protein>
    <submittedName>
        <fullName evidence="4">S-layer protein Sap</fullName>
    </submittedName>
</protein>
<reference evidence="4" key="1">
    <citation type="submission" date="2016-04" db="EMBL/GenBank/DDBJ databases">
        <authorList>
            <person name="Evans L.H."/>
            <person name="Alamgir A."/>
            <person name="Owens N."/>
            <person name="Weber N.D."/>
            <person name="Virtaneva K."/>
            <person name="Barbian K."/>
            <person name="Babar A."/>
            <person name="Rosenke K."/>
        </authorList>
    </citation>
    <scope>NUCLEOTIDE SEQUENCE</scope>
    <source>
        <strain evidence="4">86</strain>
    </source>
</reference>
<evidence type="ECO:0000256" key="2">
    <source>
        <dbReference type="SAM" id="SignalP"/>
    </source>
</evidence>
<dbReference type="Pfam" id="PF00395">
    <property type="entry name" value="SLH"/>
    <property type="match status" value="2"/>
</dbReference>
<evidence type="ECO:0000313" key="4">
    <source>
        <dbReference type="EMBL" id="SBW10688.1"/>
    </source>
</evidence>
<organism evidence="4">
    <name type="scientific">uncultured Eubacteriales bacterium</name>
    <dbReference type="NCBI Taxonomy" id="172733"/>
    <lineage>
        <taxon>Bacteria</taxon>
        <taxon>Bacillati</taxon>
        <taxon>Bacillota</taxon>
        <taxon>Clostridia</taxon>
        <taxon>Eubacteriales</taxon>
        <taxon>environmental samples</taxon>
    </lineage>
</organism>
<keyword evidence="2" id="KW-0732">Signal</keyword>
<dbReference type="PROSITE" id="PS51272">
    <property type="entry name" value="SLH"/>
    <property type="match status" value="2"/>
</dbReference>
<feature type="domain" description="SLH" evidence="3">
    <location>
        <begin position="161"/>
        <end position="224"/>
    </location>
</feature>
<feature type="domain" description="SLH" evidence="3">
    <location>
        <begin position="24"/>
        <end position="86"/>
    </location>
</feature>
<feature type="chain" id="PRO_5013256456" evidence="2">
    <location>
        <begin position="27"/>
        <end position="783"/>
    </location>
</feature>
<evidence type="ECO:0000256" key="1">
    <source>
        <dbReference type="ARBA" id="ARBA00022737"/>
    </source>
</evidence>
<sequence length="783" mass="82187">MKGKKLLSWVLAAALCLPGFTLPAMAASFPDVVGHWAVDRIDDAVAKGIFVGIEGKFVPDRTITASEVLAVCARITVDSETRTDIGADRADQIKGLMGDEQSWFHKEYAVCLEAGILTYAELKELYQSGALTQPIAKEDFALYLVRAMQLEPMTKSLTSYNLSFTDKKDITSGLEPYIYVLNMYSIITGTDKGEFQPKSNVDRAVAATMLSKATDFMKENGTSVELPEYADYDNWEAGTIVSATAGDKGVILLTLANELSGAKTVSLSSNTPIYENSMLADKSLLKAGAYARVNEDADGGAISVRLSGSVQIYTGSVVGISADAIMLSVNGVTKTMSYDRFTEVQVGGKVGDRSLIDLDAGYTNAACRVDQLGHMVAMTLTGGTHQEEGLVSSVESIATGGTTLTISGFDGQLQKYTVSTGAAVTANGLALSSATIGSSYVGCYVALRVSNDNASSVASAALDTATKYVQGAVKSTAVDSGVNTVTLTDLSTSKATTYKVASGATFYYQDAAITYGGIQKDWFVTVRISGGELAAMWAYPGSSITEGTISGITFPSGTTKQIISVTKADGSIVSFEFNLSGTLPEVKRSSKTSSLDKLRTGDVVKVTSRYNSVTLVEATPQSANLTGTITEITQTTSGVTITVELDSGAGTGTYTVGTSVSVTKSGTTISMYDLRVGYHVAMVASSDQVSSVDVDKATTASNQIAGTIIFVNTADKIITFRANDGTSEGKIVIVSVPTGTTIQDVSGGTISTTSLSKLATGDTLDIYGSYVNDQFKATLIIRK</sequence>
<gene>
    <name evidence="4" type="primary">sap</name>
    <name evidence="4" type="ORF">KL86CLO1_12997</name>
</gene>
<keyword evidence="1" id="KW-0677">Repeat</keyword>
<accession>A0A212KGE2</accession>
<dbReference type="EMBL" id="FLUN01000001">
    <property type="protein sequence ID" value="SBW10688.1"/>
    <property type="molecule type" value="Genomic_DNA"/>
</dbReference>
<evidence type="ECO:0000259" key="3">
    <source>
        <dbReference type="PROSITE" id="PS51272"/>
    </source>
</evidence>